<reference evidence="3" key="1">
    <citation type="submission" date="2022-12" db="EMBL/GenBank/DDBJ databases">
        <authorList>
            <person name="Petersen C."/>
        </authorList>
    </citation>
    <scope>NUCLEOTIDE SEQUENCE</scope>
    <source>
        <strain evidence="3">IBT 29495</strain>
    </source>
</reference>
<dbReference type="EMBL" id="JAPWDS010000002">
    <property type="protein sequence ID" value="KAJ5514457.1"/>
    <property type="molecule type" value="Genomic_DNA"/>
</dbReference>
<dbReference type="PANTHER" id="PTHR35043:SF7">
    <property type="entry name" value="TRANSCRIPTION FACTOR DOMAIN-CONTAINING PROTEIN"/>
    <property type="match status" value="1"/>
</dbReference>
<feature type="compositionally biased region" description="Basic and acidic residues" evidence="1">
    <location>
        <begin position="180"/>
        <end position="206"/>
    </location>
</feature>
<dbReference type="AlphaFoldDB" id="A0A9X0CA00"/>
<keyword evidence="4" id="KW-1185">Reference proteome</keyword>
<reference evidence="3" key="2">
    <citation type="journal article" date="2023" name="IMA Fungus">
        <title>Comparative genomic study of the Penicillium genus elucidates a diverse pangenome and 15 lateral gene transfer events.</title>
        <authorList>
            <person name="Petersen C."/>
            <person name="Sorensen T."/>
            <person name="Nielsen M.R."/>
            <person name="Sondergaard T.E."/>
            <person name="Sorensen J.L."/>
            <person name="Fitzpatrick D.A."/>
            <person name="Frisvad J.C."/>
            <person name="Nielsen K.L."/>
        </authorList>
    </citation>
    <scope>NUCLEOTIDE SEQUENCE</scope>
    <source>
        <strain evidence="3">IBT 29495</strain>
    </source>
</reference>
<name>A0A9X0CA00_9EURO</name>
<proteinExistence type="predicted"/>
<comment type="caution">
    <text evidence="3">The sequence shown here is derived from an EMBL/GenBank/DDBJ whole genome shotgun (WGS) entry which is preliminary data.</text>
</comment>
<keyword evidence="2" id="KW-0472">Membrane</keyword>
<accession>A0A9X0CA00</accession>
<dbReference type="PANTHER" id="PTHR35043">
    <property type="entry name" value="TRANSCRIPTION FACTOR DOMAIN-CONTAINING PROTEIN"/>
    <property type="match status" value="1"/>
</dbReference>
<dbReference type="Proteomes" id="UP001149954">
    <property type="component" value="Unassembled WGS sequence"/>
</dbReference>
<feature type="transmembrane region" description="Helical" evidence="2">
    <location>
        <begin position="309"/>
        <end position="335"/>
    </location>
</feature>
<dbReference type="OrthoDB" id="3061561at2759"/>
<feature type="transmembrane region" description="Helical" evidence="2">
    <location>
        <begin position="47"/>
        <end position="71"/>
    </location>
</feature>
<keyword evidence="2" id="KW-0812">Transmembrane</keyword>
<evidence type="ECO:0000313" key="3">
    <source>
        <dbReference type="EMBL" id="KAJ5514457.1"/>
    </source>
</evidence>
<evidence type="ECO:0000313" key="4">
    <source>
        <dbReference type="Proteomes" id="UP001149954"/>
    </source>
</evidence>
<feature type="transmembrane region" description="Helical" evidence="2">
    <location>
        <begin position="234"/>
        <end position="252"/>
    </location>
</feature>
<feature type="region of interest" description="Disordered" evidence="1">
    <location>
        <begin position="155"/>
        <end position="217"/>
    </location>
</feature>
<feature type="transmembrane region" description="Helical" evidence="2">
    <location>
        <begin position="264"/>
        <end position="288"/>
    </location>
</feature>
<gene>
    <name evidence="3" type="ORF">N7463_004009</name>
</gene>
<sequence>MVTPITIYLPYDRNSESMSPQVRDILDGEVENWVHSDAIARDVGSPVWQIIVAGLYIQFIVLLLVFTPWLWKGYWQEFKDNWAVIMQSWQVRNPPANPSDDSNGGHQDKENPQETIKACQINTVGHIIEEVCQRPESELGKINDDHQDDEILQNFTAASGSRQPRIEPKVDGRLTVTETSQEKESLTRSSEASKNDHRDVGPHQETEPASESQQVGYWPEDDERMTIMEWTNIAHFYMFAALVFCGIHVAAWKSTFPTKEEQTVWRVLSLCSLLITFPLYFKYLWSFYRLRRTLGSEDKRVSSISWSKAYDLLFILVWFCCYATARWGIIILMFISLRALPAGSYVTVSWLASIPHI</sequence>
<evidence type="ECO:0000256" key="1">
    <source>
        <dbReference type="SAM" id="MobiDB-lite"/>
    </source>
</evidence>
<protein>
    <submittedName>
        <fullName evidence="3">Uncharacterized protein</fullName>
    </submittedName>
</protein>
<feature type="region of interest" description="Disordered" evidence="1">
    <location>
        <begin position="93"/>
        <end position="112"/>
    </location>
</feature>
<keyword evidence="2" id="KW-1133">Transmembrane helix</keyword>
<organism evidence="3 4">
    <name type="scientific">Penicillium fimorum</name>
    <dbReference type="NCBI Taxonomy" id="1882269"/>
    <lineage>
        <taxon>Eukaryota</taxon>
        <taxon>Fungi</taxon>
        <taxon>Dikarya</taxon>
        <taxon>Ascomycota</taxon>
        <taxon>Pezizomycotina</taxon>
        <taxon>Eurotiomycetes</taxon>
        <taxon>Eurotiomycetidae</taxon>
        <taxon>Eurotiales</taxon>
        <taxon>Aspergillaceae</taxon>
        <taxon>Penicillium</taxon>
    </lineage>
</organism>
<evidence type="ECO:0000256" key="2">
    <source>
        <dbReference type="SAM" id="Phobius"/>
    </source>
</evidence>